<dbReference type="InterPro" id="IPR050483">
    <property type="entry name" value="CoA-transferase_III_domain"/>
</dbReference>
<evidence type="ECO:0000256" key="1">
    <source>
        <dbReference type="ARBA" id="ARBA00022679"/>
    </source>
</evidence>
<protein>
    <submittedName>
        <fullName evidence="2">CoA transferase</fullName>
    </submittedName>
</protein>
<dbReference type="EMBL" id="QZFV01000090">
    <property type="protein sequence ID" value="RJQ83985.1"/>
    <property type="molecule type" value="Genomic_DNA"/>
</dbReference>
<name>A0A419I2A7_9PSEU</name>
<keyword evidence="1 2" id="KW-0808">Transferase</keyword>
<dbReference type="Gene3D" id="3.40.50.10540">
    <property type="entry name" value="Crotonobetainyl-coa:carnitine coa-transferase, domain 1"/>
    <property type="match status" value="1"/>
</dbReference>
<keyword evidence="3" id="KW-1185">Reference proteome</keyword>
<dbReference type="AlphaFoldDB" id="A0A419I2A7"/>
<dbReference type="Proteomes" id="UP000285112">
    <property type="component" value="Unassembled WGS sequence"/>
</dbReference>
<dbReference type="InterPro" id="IPR023606">
    <property type="entry name" value="CoA-Trfase_III_dom_1_sf"/>
</dbReference>
<evidence type="ECO:0000313" key="3">
    <source>
        <dbReference type="Proteomes" id="UP000285112"/>
    </source>
</evidence>
<proteinExistence type="predicted"/>
<sequence length="438" mass="46125">MDPAQGARRTARCRARRATEGAAERLLRAGLPALGSGGQPARPGREHRCQGNGIRRVSGPLAGLRVIDFTRLIAGPAAADLLAAMGADVIKVEDRAGDPMRNARSRRVERGLTAPSFAAYNVHKRSVAVDLKAPEGLAAALRLCDTADAVLSSFRPGVMERLGLGADVLRERNPDLVVARLSAFGETGPDTGRGGVDIVLQAETGLMSITGEAGGSPVKAGMPVIDAASGYVLALGVVSALLGRARAGTAGEVAVSMFDVGVHLQAQPIAEFLDSGREPERVGNRAPYAAPADVFRAADGTLVLSAHLPQHWTRLCELLDRPQWITDPRFSTVDARVANREALSAALEEVLATASVDDWLRLFDGAGLTAGRIRGYQDVVSARGADFVAGAEDLDGTPIRVVRSPLRFHGWDDAAPRRRVPAVGEHTDELLAAPTEVP</sequence>
<dbReference type="Gene3D" id="3.30.1540.10">
    <property type="entry name" value="formyl-coa transferase, domain 3"/>
    <property type="match status" value="1"/>
</dbReference>
<dbReference type="GO" id="GO:0008410">
    <property type="term" value="F:CoA-transferase activity"/>
    <property type="evidence" value="ECO:0007669"/>
    <property type="project" value="TreeGrafter"/>
</dbReference>
<reference evidence="2 3" key="1">
    <citation type="submission" date="2018-09" db="EMBL/GenBank/DDBJ databases">
        <title>YIM PH 21725 draft genome.</title>
        <authorList>
            <person name="Miao C."/>
        </authorList>
    </citation>
    <scope>NUCLEOTIDE SEQUENCE [LARGE SCALE GENOMIC DNA]</scope>
    <source>
        <strain evidence="3">YIM PH21725</strain>
    </source>
</reference>
<dbReference type="PANTHER" id="PTHR48207">
    <property type="entry name" value="SUCCINATE--HYDROXYMETHYLGLUTARATE COA-TRANSFERASE"/>
    <property type="match status" value="1"/>
</dbReference>
<dbReference type="PANTHER" id="PTHR48207:SF3">
    <property type="entry name" value="SUCCINATE--HYDROXYMETHYLGLUTARATE COA-TRANSFERASE"/>
    <property type="match status" value="1"/>
</dbReference>
<accession>A0A419I2A7</accession>
<evidence type="ECO:0000313" key="2">
    <source>
        <dbReference type="EMBL" id="RJQ83985.1"/>
    </source>
</evidence>
<dbReference type="SUPFAM" id="SSF89796">
    <property type="entry name" value="CoA-transferase family III (CaiB/BaiF)"/>
    <property type="match status" value="1"/>
</dbReference>
<gene>
    <name evidence="2" type="ORF">D5S19_18505</name>
</gene>
<dbReference type="InterPro" id="IPR044855">
    <property type="entry name" value="CoA-Trfase_III_dom3_sf"/>
</dbReference>
<dbReference type="InterPro" id="IPR003673">
    <property type="entry name" value="CoA-Trfase_fam_III"/>
</dbReference>
<comment type="caution">
    <text evidence="2">The sequence shown here is derived from an EMBL/GenBank/DDBJ whole genome shotgun (WGS) entry which is preliminary data.</text>
</comment>
<dbReference type="Pfam" id="PF02515">
    <property type="entry name" value="CoA_transf_3"/>
    <property type="match status" value="1"/>
</dbReference>
<organism evidence="2 3">
    <name type="scientific">Amycolatopsis panacis</name>
    <dbReference type="NCBI Taxonomy" id="2340917"/>
    <lineage>
        <taxon>Bacteria</taxon>
        <taxon>Bacillati</taxon>
        <taxon>Actinomycetota</taxon>
        <taxon>Actinomycetes</taxon>
        <taxon>Pseudonocardiales</taxon>
        <taxon>Pseudonocardiaceae</taxon>
        <taxon>Amycolatopsis</taxon>
    </lineage>
</organism>